<name>A0A6C0DW04_9ZZZZ</name>
<evidence type="ECO:0000256" key="1">
    <source>
        <dbReference type="SAM" id="MobiDB-lite"/>
    </source>
</evidence>
<reference evidence="2" key="1">
    <citation type="journal article" date="2020" name="Nature">
        <title>Giant virus diversity and host interactions through global metagenomics.</title>
        <authorList>
            <person name="Schulz F."/>
            <person name="Roux S."/>
            <person name="Paez-Espino D."/>
            <person name="Jungbluth S."/>
            <person name="Walsh D.A."/>
            <person name="Denef V.J."/>
            <person name="McMahon K.D."/>
            <person name="Konstantinidis K.T."/>
            <person name="Eloe-Fadrosh E.A."/>
            <person name="Kyrpides N.C."/>
            <person name="Woyke T."/>
        </authorList>
    </citation>
    <scope>NUCLEOTIDE SEQUENCE</scope>
    <source>
        <strain evidence="2">GVMAG-M-3300023174-68</strain>
    </source>
</reference>
<protein>
    <recommendedName>
        <fullName evidence="3">NET domain-containing protein</fullName>
    </recommendedName>
</protein>
<evidence type="ECO:0000313" key="2">
    <source>
        <dbReference type="EMBL" id="QHT20658.1"/>
    </source>
</evidence>
<proteinExistence type="predicted"/>
<evidence type="ECO:0008006" key="3">
    <source>
        <dbReference type="Google" id="ProtNLM"/>
    </source>
</evidence>
<dbReference type="AlphaFoldDB" id="A0A6C0DW04"/>
<sequence length="302" mass="36229">MDIKDIISRVNKLDNKEKIHVLNILKTNNIDFTKNRNGYFFNLSSVDQEIILKISKCLKLIETNMDLIRKIDKRREELLDYYKKIIQERVDDKIKKMKEEYNKKLLLYKMDTNIVMDIKNISNKKRNDKITQDPDEMIKEYNKTLYKYEKNSVFANILLKIKAYNSSHKGVDKKNKDRSDNYEDMDDIKFSDYNMMGDEYIEDDIIEDDIIEDDINEDDPIDDENVDDISNTDDEYETHCSDNESYLDDIDNEMEDEDADKTKKEKIEVEMNINYYKNLLSKKGYAFDDSKKCILYYQEYIK</sequence>
<organism evidence="2">
    <name type="scientific">viral metagenome</name>
    <dbReference type="NCBI Taxonomy" id="1070528"/>
    <lineage>
        <taxon>unclassified sequences</taxon>
        <taxon>metagenomes</taxon>
        <taxon>organismal metagenomes</taxon>
    </lineage>
</organism>
<feature type="compositionally biased region" description="Acidic residues" evidence="1">
    <location>
        <begin position="215"/>
        <end position="236"/>
    </location>
</feature>
<accession>A0A6C0DW04</accession>
<dbReference type="EMBL" id="MN739680">
    <property type="protein sequence ID" value="QHT20658.1"/>
    <property type="molecule type" value="Genomic_DNA"/>
</dbReference>
<feature type="region of interest" description="Disordered" evidence="1">
    <location>
        <begin position="215"/>
        <end position="243"/>
    </location>
</feature>